<dbReference type="EMBL" id="CAJVPW010005651">
    <property type="protein sequence ID" value="CAG8558331.1"/>
    <property type="molecule type" value="Genomic_DNA"/>
</dbReference>
<evidence type="ECO:0000313" key="2">
    <source>
        <dbReference type="Proteomes" id="UP000789366"/>
    </source>
</evidence>
<keyword evidence="2" id="KW-1185">Reference proteome</keyword>
<organism evidence="1 2">
    <name type="scientific">Cetraspora pellucida</name>
    <dbReference type="NCBI Taxonomy" id="1433469"/>
    <lineage>
        <taxon>Eukaryota</taxon>
        <taxon>Fungi</taxon>
        <taxon>Fungi incertae sedis</taxon>
        <taxon>Mucoromycota</taxon>
        <taxon>Glomeromycotina</taxon>
        <taxon>Glomeromycetes</taxon>
        <taxon>Diversisporales</taxon>
        <taxon>Gigasporaceae</taxon>
        <taxon>Cetraspora</taxon>
    </lineage>
</organism>
<comment type="caution">
    <text evidence="1">The sequence shown here is derived from an EMBL/GenBank/DDBJ whole genome shotgun (WGS) entry which is preliminary data.</text>
</comment>
<proteinExistence type="predicted"/>
<gene>
    <name evidence="1" type="ORF">SPELUC_LOCUS5499</name>
</gene>
<evidence type="ECO:0000313" key="1">
    <source>
        <dbReference type="EMBL" id="CAG8558331.1"/>
    </source>
</evidence>
<accession>A0ACA9M015</accession>
<protein>
    <submittedName>
        <fullName evidence="1">11616_t:CDS:1</fullName>
    </submittedName>
</protein>
<dbReference type="Proteomes" id="UP000789366">
    <property type="component" value="Unassembled WGS sequence"/>
</dbReference>
<name>A0ACA9M015_9GLOM</name>
<reference evidence="1" key="1">
    <citation type="submission" date="2021-06" db="EMBL/GenBank/DDBJ databases">
        <authorList>
            <person name="Kallberg Y."/>
            <person name="Tangrot J."/>
            <person name="Rosling A."/>
        </authorList>
    </citation>
    <scope>NUCLEOTIDE SEQUENCE</scope>
    <source>
        <strain evidence="1">28 12/20/2015</strain>
    </source>
</reference>
<sequence length="70" mass="7728">MVLNLAVNSDYPDHFTLESVREKLDGYDVSTLPDLQALADIMVMLCIYSAELTTLCITNAGVTEYAKNRG</sequence>